<keyword evidence="2" id="KW-1185">Reference proteome</keyword>
<name>A0A068RKS8_9FUNG</name>
<evidence type="ECO:0000313" key="1">
    <source>
        <dbReference type="EMBL" id="CDH50788.1"/>
    </source>
</evidence>
<evidence type="ECO:0000313" key="2">
    <source>
        <dbReference type="Proteomes" id="UP000027586"/>
    </source>
</evidence>
<dbReference type="Proteomes" id="UP000027586">
    <property type="component" value="Unassembled WGS sequence"/>
</dbReference>
<gene>
    <name evidence="1" type="ORF">LCOR_02482.1</name>
</gene>
<protein>
    <submittedName>
        <fullName evidence="1">Uncharacterized protein</fullName>
    </submittedName>
</protein>
<proteinExistence type="predicted"/>
<dbReference type="EMBL" id="CBTN010000007">
    <property type="protein sequence ID" value="CDH50788.1"/>
    <property type="molecule type" value="Genomic_DNA"/>
</dbReference>
<accession>A0A068RKS8</accession>
<dbReference type="AlphaFoldDB" id="A0A068RKS8"/>
<dbReference type="VEuPathDB" id="FungiDB:LCOR_02482.1"/>
<organism evidence="1 2">
    <name type="scientific">Lichtheimia corymbifera JMRC:FSU:9682</name>
    <dbReference type="NCBI Taxonomy" id="1263082"/>
    <lineage>
        <taxon>Eukaryota</taxon>
        <taxon>Fungi</taxon>
        <taxon>Fungi incertae sedis</taxon>
        <taxon>Mucoromycota</taxon>
        <taxon>Mucoromycotina</taxon>
        <taxon>Mucoromycetes</taxon>
        <taxon>Mucorales</taxon>
        <taxon>Lichtheimiaceae</taxon>
        <taxon>Lichtheimia</taxon>
    </lineage>
</organism>
<comment type="caution">
    <text evidence="1">The sequence shown here is derived from an EMBL/GenBank/DDBJ whole genome shotgun (WGS) entry which is preliminary data.</text>
</comment>
<sequence>MTTHCFADEYRWPLLWNPVNRYSRQQLAKLSFFFSCQINTKAIVSKPDSTLSHEPYSIHFGSGQCRVGCCVLVRHGRHIAGGASNVISIAAILGKVACAHKLEACGHHVDGYAGKKSICLAYAVND</sequence>
<reference evidence="1" key="1">
    <citation type="submission" date="2013-08" db="EMBL/GenBank/DDBJ databases">
        <title>Gene expansion shapes genome architecture in the human pathogen Lichtheimia corymbifera: an evolutionary genomics analysis in the ancient terrestrial Mucorales (Mucoromycotina).</title>
        <authorList>
            <person name="Schwartze V.U."/>
            <person name="Winter S."/>
            <person name="Shelest E."/>
            <person name="Marcet-Houben M."/>
            <person name="Horn F."/>
            <person name="Wehner S."/>
            <person name="Hoffmann K."/>
            <person name="Riege K."/>
            <person name="Sammeth M."/>
            <person name="Nowrousian M."/>
            <person name="Valiante V."/>
            <person name="Linde J."/>
            <person name="Jacobsen I.D."/>
            <person name="Marz M."/>
            <person name="Brakhage A.A."/>
            <person name="Gabaldon T."/>
            <person name="Bocker S."/>
            <person name="Voigt K."/>
        </authorList>
    </citation>
    <scope>NUCLEOTIDE SEQUENCE [LARGE SCALE GENOMIC DNA]</scope>
    <source>
        <strain evidence="1">FSU 9682</strain>
    </source>
</reference>